<reference evidence="4" key="1">
    <citation type="journal article" date="2011" name="PLoS Genet.">
        <title>Genomic analysis of the necrotrophic fungal pathogens Sclerotinia sclerotiorum and Botrytis cinerea.</title>
        <authorList>
            <person name="Amselem J."/>
            <person name="Cuomo C.A."/>
            <person name="van Kan J.A."/>
            <person name="Viaud M."/>
            <person name="Benito E.P."/>
            <person name="Couloux A."/>
            <person name="Coutinho P.M."/>
            <person name="de Vries R.P."/>
            <person name="Dyer P.S."/>
            <person name="Fillinger S."/>
            <person name="Fournier E."/>
            <person name="Gout L."/>
            <person name="Hahn M."/>
            <person name="Kohn L."/>
            <person name="Lapalu N."/>
            <person name="Plummer K.M."/>
            <person name="Pradier J.M."/>
            <person name="Quevillon E."/>
            <person name="Sharon A."/>
            <person name="Simon A."/>
            <person name="ten Have A."/>
            <person name="Tudzynski B."/>
            <person name="Tudzynski P."/>
            <person name="Wincker P."/>
            <person name="Andrew M."/>
            <person name="Anthouard V."/>
            <person name="Beever R.E."/>
            <person name="Beffa R."/>
            <person name="Benoit I."/>
            <person name="Bouzid O."/>
            <person name="Brault B."/>
            <person name="Chen Z."/>
            <person name="Choquer M."/>
            <person name="Collemare J."/>
            <person name="Cotton P."/>
            <person name="Danchin E.G."/>
            <person name="Da Silva C."/>
            <person name="Gautier A."/>
            <person name="Giraud C."/>
            <person name="Giraud T."/>
            <person name="Gonzalez C."/>
            <person name="Grossetete S."/>
            <person name="Guldener U."/>
            <person name="Henrissat B."/>
            <person name="Howlett B.J."/>
            <person name="Kodira C."/>
            <person name="Kretschmer M."/>
            <person name="Lappartient A."/>
            <person name="Leroch M."/>
            <person name="Levis C."/>
            <person name="Mauceli E."/>
            <person name="Neuveglise C."/>
            <person name="Oeser B."/>
            <person name="Pearson M."/>
            <person name="Poulain J."/>
            <person name="Poussereau N."/>
            <person name="Quesneville H."/>
            <person name="Rascle C."/>
            <person name="Schumacher J."/>
            <person name="Segurens B."/>
            <person name="Sexton A."/>
            <person name="Silva E."/>
            <person name="Sirven C."/>
            <person name="Soanes D.M."/>
            <person name="Talbot N.J."/>
            <person name="Templeton M."/>
            <person name="Yandava C."/>
            <person name="Yarden O."/>
            <person name="Zeng Q."/>
            <person name="Rollins J.A."/>
            <person name="Lebrun M.H."/>
            <person name="Dickman M."/>
        </authorList>
    </citation>
    <scope>NUCLEOTIDE SEQUENCE [LARGE SCALE GENOMIC DNA]</scope>
    <source>
        <strain evidence="4">T4</strain>
    </source>
</reference>
<feature type="region of interest" description="Disordered" evidence="1">
    <location>
        <begin position="212"/>
        <end position="236"/>
    </location>
</feature>
<evidence type="ECO:0000256" key="1">
    <source>
        <dbReference type="SAM" id="MobiDB-lite"/>
    </source>
</evidence>
<evidence type="ECO:0000313" key="3">
    <source>
        <dbReference type="EMBL" id="CCD46960.1"/>
    </source>
</evidence>
<evidence type="ECO:0000256" key="2">
    <source>
        <dbReference type="SAM" id="Phobius"/>
    </source>
</evidence>
<feature type="transmembrane region" description="Helical" evidence="2">
    <location>
        <begin position="177"/>
        <end position="201"/>
    </location>
</feature>
<dbReference type="InParanoid" id="G2Y2S0"/>
<gene>
    <name evidence="3" type="ORF">BofuT4_P038620.1</name>
</gene>
<dbReference type="HOGENOM" id="CLU_1070220_0_0_1"/>
<keyword evidence="2" id="KW-0472">Membrane</keyword>
<protein>
    <submittedName>
        <fullName evidence="3">Uncharacterized protein</fullName>
    </submittedName>
</protein>
<accession>G2Y2S0</accession>
<name>G2Y2S0_BOTF4</name>
<keyword evidence="2" id="KW-1133">Transmembrane helix</keyword>
<keyword evidence="2" id="KW-0812">Transmembrane</keyword>
<proteinExistence type="predicted"/>
<dbReference type="OrthoDB" id="3560145at2759"/>
<dbReference type="AlphaFoldDB" id="G2Y2S0"/>
<feature type="region of interest" description="Disordered" evidence="1">
    <location>
        <begin position="271"/>
        <end position="302"/>
    </location>
</feature>
<feature type="compositionally biased region" description="Polar residues" evidence="1">
    <location>
        <begin position="221"/>
        <end position="233"/>
    </location>
</feature>
<evidence type="ECO:0000313" key="4">
    <source>
        <dbReference type="Proteomes" id="UP000008177"/>
    </source>
</evidence>
<sequence>MAQRWTFEAPVNVTATSLVNLTWAPHTFNIAKYGDFPLNLWLLRADSQDNTVVEDYAPFLLAGNQDVYNNSVLWTPTVDDIDFNVSNAGTHQLAWEHSSDNTSLNSSSTKFEGWSRGFHIMSPVSSSTSSISSPTPSSTSSSSAFLTTSATSNIPITTATSQEPTQQTASPTGPSSALTIGLVIGIGILLIIFIAASFWGLRKYRRAKKNSSLGLLEKSPGSPSASNSTMSYNSPSHSVPMSMPHEYYAPSANPMPVCSAELNSYATPYSIPSPARDRTMDEFSPGNVKPAELPDNVKRAEL</sequence>
<organism evidence="3 4">
    <name type="scientific">Botryotinia fuckeliana (strain T4)</name>
    <name type="common">Noble rot fungus</name>
    <name type="synonym">Botrytis cinerea</name>
    <dbReference type="NCBI Taxonomy" id="999810"/>
    <lineage>
        <taxon>Eukaryota</taxon>
        <taxon>Fungi</taxon>
        <taxon>Dikarya</taxon>
        <taxon>Ascomycota</taxon>
        <taxon>Pezizomycotina</taxon>
        <taxon>Leotiomycetes</taxon>
        <taxon>Helotiales</taxon>
        <taxon>Sclerotiniaceae</taxon>
        <taxon>Botrytis</taxon>
    </lineage>
</organism>
<dbReference type="Proteomes" id="UP000008177">
    <property type="component" value="Unplaced contigs"/>
</dbReference>
<dbReference type="EMBL" id="FQ790285">
    <property type="protein sequence ID" value="CCD46960.1"/>
    <property type="molecule type" value="Genomic_DNA"/>
</dbReference>
<dbReference type="STRING" id="999810.G2Y2S0"/>